<dbReference type="GO" id="GO:0043531">
    <property type="term" value="F:ADP binding"/>
    <property type="evidence" value="ECO:0007669"/>
    <property type="project" value="InterPro"/>
</dbReference>
<dbReference type="PRINTS" id="PR00364">
    <property type="entry name" value="DISEASERSIST"/>
</dbReference>
<dbReference type="InterPro" id="IPR002182">
    <property type="entry name" value="NB-ARC"/>
</dbReference>
<dbReference type="SUPFAM" id="SSF52047">
    <property type="entry name" value="RNI-like"/>
    <property type="match status" value="1"/>
</dbReference>
<dbReference type="SUPFAM" id="SSF52540">
    <property type="entry name" value="P-loop containing nucleoside triphosphate hydrolases"/>
    <property type="match status" value="1"/>
</dbReference>
<dbReference type="Proteomes" id="UP000187203">
    <property type="component" value="Unassembled WGS sequence"/>
</dbReference>
<evidence type="ECO:0000259" key="2">
    <source>
        <dbReference type="Pfam" id="PF00931"/>
    </source>
</evidence>
<keyword evidence="1" id="KW-0611">Plant defense</keyword>
<dbReference type="Gene3D" id="3.40.50.300">
    <property type="entry name" value="P-loop containing nucleotide triphosphate hydrolases"/>
    <property type="match status" value="1"/>
</dbReference>
<sequence>MEYYNKLEDPTDEEAFGLSETSRLGCQIVARPKLDGIRLAIPTATRNSAVDGDYGGDVAVLSKLMVSGDHHLHGLKEQLLSFLQENEGVDSFLLKKAKKGLGLIVRGLDKKVQKLINNFKDIQAVLEDAERRQLKEASVRQRDAETQPLLKKVRYSISSYSAHIIQHLGIAQKIDDLNERLDVIALEKEVCGRDGAKRTLVNLLLSENTSVEEESSFPVISVVGMGGIEKTTLAQLVFHAPEIKSHFDERFWVFVSDPFDNIKIAKAVLESIRNEAPNIVELETLSQNVREFVSGRNILLVLDDCKGLPLAAKVLGGLMRFKRTEEQWQIFPKDKDICKDELIKLWMAQCYLPGTESLNVANELELSVKAHHLSLTCAEGDVNVPECIHRAKKLRSLLIERASSYGHLIDCSALEELPSGIGKLSNLKHLRNGGTRKVKSMPNGMGRLTCLRTLDVFVADGSTTDFGELGRPDETPSRAS</sequence>
<keyword evidence="4" id="KW-1185">Reference proteome</keyword>
<evidence type="ECO:0000256" key="1">
    <source>
        <dbReference type="ARBA" id="ARBA00022821"/>
    </source>
</evidence>
<dbReference type="GO" id="GO:0006952">
    <property type="term" value="P:defense response"/>
    <property type="evidence" value="ECO:0007669"/>
    <property type="project" value="UniProtKB-KW"/>
</dbReference>
<dbReference type="PANTHER" id="PTHR36766:SF45">
    <property type="entry name" value="NB-ARC DOMAIN-CONTAINING PROTEIN"/>
    <property type="match status" value="1"/>
</dbReference>
<proteinExistence type="predicted"/>
<dbReference type="AlphaFoldDB" id="A0A1R3HV72"/>
<name>A0A1R3HV72_9ROSI</name>
<dbReference type="EMBL" id="AWUE01019360">
    <property type="protein sequence ID" value="OMO74150.1"/>
    <property type="molecule type" value="Genomic_DNA"/>
</dbReference>
<dbReference type="InterPro" id="IPR032675">
    <property type="entry name" value="LRR_dom_sf"/>
</dbReference>
<dbReference type="PANTHER" id="PTHR36766">
    <property type="entry name" value="PLANT BROAD-SPECTRUM MILDEW RESISTANCE PROTEIN RPW8"/>
    <property type="match status" value="1"/>
</dbReference>
<dbReference type="InterPro" id="IPR012675">
    <property type="entry name" value="Beta-grasp_dom_sf"/>
</dbReference>
<comment type="caution">
    <text evidence="3">The sequence shown here is derived from an EMBL/GenBank/DDBJ whole genome shotgun (WGS) entry which is preliminary data.</text>
</comment>
<dbReference type="Gene3D" id="3.80.10.10">
    <property type="entry name" value="Ribonuclease Inhibitor"/>
    <property type="match status" value="1"/>
</dbReference>
<dbReference type="InterPro" id="IPR027417">
    <property type="entry name" value="P-loop_NTPase"/>
</dbReference>
<dbReference type="Pfam" id="PF00931">
    <property type="entry name" value="NB-ARC"/>
    <property type="match status" value="1"/>
</dbReference>
<dbReference type="STRING" id="93759.A0A1R3HV72"/>
<reference evidence="4" key="1">
    <citation type="submission" date="2013-09" db="EMBL/GenBank/DDBJ databases">
        <title>Corchorus olitorius genome sequencing.</title>
        <authorList>
            <person name="Alam M."/>
            <person name="Haque M.S."/>
            <person name="Islam M.S."/>
            <person name="Emdad E.M."/>
            <person name="Islam M.M."/>
            <person name="Ahmed B."/>
            <person name="Halim A."/>
            <person name="Hossen Q.M.M."/>
            <person name="Hossain M.Z."/>
            <person name="Ahmed R."/>
            <person name="Khan M.M."/>
            <person name="Islam R."/>
            <person name="Rashid M.M."/>
            <person name="Khan S.A."/>
            <person name="Rahman M.S."/>
            <person name="Alam M."/>
            <person name="Yahiya A.S."/>
            <person name="Khan M.S."/>
            <person name="Azam M.S."/>
            <person name="Haque T."/>
            <person name="Lashkar M.Z.H."/>
            <person name="Akhand A.I."/>
            <person name="Morshed G."/>
            <person name="Roy S."/>
            <person name="Uddin K.S."/>
            <person name="Rabeya T."/>
            <person name="Hossain A.S."/>
            <person name="Chowdhury A."/>
            <person name="Snigdha A.R."/>
            <person name="Mortoza M.S."/>
            <person name="Matin S.A."/>
            <person name="Hoque S.M.E."/>
            <person name="Islam M.K."/>
            <person name="Roy D.K."/>
            <person name="Haider R."/>
            <person name="Moosa M.M."/>
            <person name="Elias S.M."/>
            <person name="Hasan A.M."/>
            <person name="Jahan S."/>
            <person name="Shafiuddin M."/>
            <person name="Mahmood N."/>
            <person name="Shommy N.S."/>
        </authorList>
    </citation>
    <scope>NUCLEOTIDE SEQUENCE [LARGE SCALE GENOMIC DNA]</scope>
    <source>
        <strain evidence="4">cv. O-4</strain>
    </source>
</reference>
<evidence type="ECO:0000313" key="4">
    <source>
        <dbReference type="Proteomes" id="UP000187203"/>
    </source>
</evidence>
<accession>A0A1R3HV72</accession>
<protein>
    <submittedName>
        <fullName evidence="3">Disease resistance protein</fullName>
    </submittedName>
</protein>
<organism evidence="3 4">
    <name type="scientific">Corchorus olitorius</name>
    <dbReference type="NCBI Taxonomy" id="93759"/>
    <lineage>
        <taxon>Eukaryota</taxon>
        <taxon>Viridiplantae</taxon>
        <taxon>Streptophyta</taxon>
        <taxon>Embryophyta</taxon>
        <taxon>Tracheophyta</taxon>
        <taxon>Spermatophyta</taxon>
        <taxon>Magnoliopsida</taxon>
        <taxon>eudicotyledons</taxon>
        <taxon>Gunneridae</taxon>
        <taxon>Pentapetalae</taxon>
        <taxon>rosids</taxon>
        <taxon>malvids</taxon>
        <taxon>Malvales</taxon>
        <taxon>Malvaceae</taxon>
        <taxon>Grewioideae</taxon>
        <taxon>Apeibeae</taxon>
        <taxon>Corchorus</taxon>
    </lineage>
</organism>
<gene>
    <name evidence="3" type="ORF">COLO4_26692</name>
</gene>
<dbReference type="Gene3D" id="3.10.20.30">
    <property type="match status" value="1"/>
</dbReference>
<feature type="domain" description="NB-ARC" evidence="2">
    <location>
        <begin position="213"/>
        <end position="305"/>
    </location>
</feature>
<evidence type="ECO:0000313" key="3">
    <source>
        <dbReference type="EMBL" id="OMO74150.1"/>
    </source>
</evidence>
<dbReference type="OrthoDB" id="268593at2759"/>